<dbReference type="InterPro" id="IPR019257">
    <property type="entry name" value="MeTrfase_dom"/>
</dbReference>
<reference evidence="4 5" key="1">
    <citation type="submission" date="2020-06" db="EMBL/GenBank/DDBJ databases">
        <title>Genome mining for natural products.</title>
        <authorList>
            <person name="Zhang B."/>
            <person name="Shi J."/>
            <person name="Ge H."/>
        </authorList>
    </citation>
    <scope>NUCLEOTIDE SEQUENCE [LARGE SCALE GENOMIC DNA]</scope>
    <source>
        <strain evidence="4 5">NA02069</strain>
    </source>
</reference>
<dbReference type="SUPFAM" id="SSF53335">
    <property type="entry name" value="S-adenosyl-L-methionine-dependent methyltransferases"/>
    <property type="match status" value="1"/>
</dbReference>
<accession>A0A7H8THT8</accession>
<dbReference type="PANTHER" id="PTHR43397">
    <property type="entry name" value="ERGOTHIONEINE BIOSYNTHESIS PROTEIN 1"/>
    <property type="match status" value="1"/>
</dbReference>
<dbReference type="InterPro" id="IPR051128">
    <property type="entry name" value="EgtD_Methyltrsf_superfamily"/>
</dbReference>
<dbReference type="GO" id="GO:0032259">
    <property type="term" value="P:methylation"/>
    <property type="evidence" value="ECO:0007669"/>
    <property type="project" value="UniProtKB-KW"/>
</dbReference>
<dbReference type="Gene3D" id="3.40.50.150">
    <property type="entry name" value="Vaccinia Virus protein VP39"/>
    <property type="match status" value="1"/>
</dbReference>
<dbReference type="EMBL" id="CP056041">
    <property type="protein sequence ID" value="QKZ22867.1"/>
    <property type="molecule type" value="Genomic_DNA"/>
</dbReference>
<evidence type="ECO:0000313" key="5">
    <source>
        <dbReference type="Proteomes" id="UP000509418"/>
    </source>
</evidence>
<proteinExistence type="predicted"/>
<dbReference type="Proteomes" id="UP000509418">
    <property type="component" value="Chromosome"/>
</dbReference>
<evidence type="ECO:0000256" key="1">
    <source>
        <dbReference type="ARBA" id="ARBA00022603"/>
    </source>
</evidence>
<dbReference type="Pfam" id="PF10017">
    <property type="entry name" value="Methyltransf_33"/>
    <property type="match status" value="1"/>
</dbReference>
<keyword evidence="5" id="KW-1185">Reference proteome</keyword>
<dbReference type="GO" id="GO:0008168">
    <property type="term" value="F:methyltransferase activity"/>
    <property type="evidence" value="ECO:0007669"/>
    <property type="project" value="UniProtKB-KW"/>
</dbReference>
<evidence type="ECO:0000256" key="2">
    <source>
        <dbReference type="ARBA" id="ARBA00022679"/>
    </source>
</evidence>
<keyword evidence="1 4" id="KW-0489">Methyltransferase</keyword>
<dbReference type="PANTHER" id="PTHR43397:SF1">
    <property type="entry name" value="ERGOTHIONEINE BIOSYNTHESIS PROTEIN 1"/>
    <property type="match status" value="1"/>
</dbReference>
<dbReference type="AlphaFoldDB" id="A0A7H8THT8"/>
<evidence type="ECO:0000313" key="4">
    <source>
        <dbReference type="EMBL" id="QKZ22867.1"/>
    </source>
</evidence>
<sequence length="374" mass="43607">MLEMVGNNSYVSKTSGNIKVIESYVAKYKNRRPHHVLKAVSPKREFYNLFTQAQIYDIVRNLEMHHEIPRQYNYFDGGATRWDEYVKGLGSQDDANLLNRTVELISENQGYLDKRLDSCNKVNVVDVGVGNAQPAKDLLRHLLDQEKLARYIAIDISAEMLEIARRNIKEWFGDSVHCETYVMDVTHERFANILAEDYLKEDVQGTSNIILFLGGTADNLRIPDDAFRTINESMNASDLLLYSNKLETADMRPQWFNYSSSVPGKLELAPMHRLVFDLLNIDATFYDVEMDFDEKLRQRYTRARLKVAMTLKFEFEDGERVIEFEKGETILIWRSWQMTSKDVADQFDRTGFYTLHLSQTEDREYILTVSQVRR</sequence>
<protein>
    <submittedName>
        <fullName evidence="4">L-histidine N(Alpha)-methyltransferase</fullName>
    </submittedName>
</protein>
<evidence type="ECO:0000259" key="3">
    <source>
        <dbReference type="Pfam" id="PF10017"/>
    </source>
</evidence>
<name>A0A7H8THT8_STRCX</name>
<dbReference type="InterPro" id="IPR029063">
    <property type="entry name" value="SAM-dependent_MTases_sf"/>
</dbReference>
<organism evidence="4 5">
    <name type="scientific">Streptomyces chartreusis</name>
    <dbReference type="NCBI Taxonomy" id="1969"/>
    <lineage>
        <taxon>Bacteria</taxon>
        <taxon>Bacillati</taxon>
        <taxon>Actinomycetota</taxon>
        <taxon>Actinomycetes</taxon>
        <taxon>Kitasatosporales</taxon>
        <taxon>Streptomycetaceae</taxon>
        <taxon>Streptomyces</taxon>
    </lineage>
</organism>
<gene>
    <name evidence="4" type="ORF">HUT05_39280</name>
</gene>
<feature type="domain" description="Histidine-specific methyltransferase SAM-dependent" evidence="3">
    <location>
        <begin position="58"/>
        <end position="370"/>
    </location>
</feature>
<keyword evidence="2 4" id="KW-0808">Transferase</keyword>